<evidence type="ECO:0000259" key="22">
    <source>
        <dbReference type="PROSITE" id="PS50160"/>
    </source>
</evidence>
<evidence type="ECO:0000256" key="6">
    <source>
        <dbReference type="ARBA" id="ARBA00022722"/>
    </source>
</evidence>
<dbReference type="SUPFAM" id="SSF56091">
    <property type="entry name" value="DNA ligase/mRNA capping enzyme, catalytic domain"/>
    <property type="match status" value="1"/>
</dbReference>
<evidence type="ECO:0000256" key="5">
    <source>
        <dbReference type="ARBA" id="ARBA00022695"/>
    </source>
</evidence>
<evidence type="ECO:0000256" key="2">
    <source>
        <dbReference type="ARBA" id="ARBA00012727"/>
    </source>
</evidence>
<dbReference type="InterPro" id="IPR012340">
    <property type="entry name" value="NA-bd_OB-fold"/>
</dbReference>
<accession>A0A1I4YYL0</accession>
<dbReference type="InterPro" id="IPR012309">
    <property type="entry name" value="DNA_ligase_ATP-dep_C"/>
</dbReference>
<organism evidence="23 24">
    <name type="scientific">Salegentibacter flavus</name>
    <dbReference type="NCBI Taxonomy" id="287099"/>
    <lineage>
        <taxon>Bacteria</taxon>
        <taxon>Pseudomonadati</taxon>
        <taxon>Bacteroidota</taxon>
        <taxon>Flavobacteriia</taxon>
        <taxon>Flavobacteriales</taxon>
        <taxon>Flavobacteriaceae</taxon>
        <taxon>Salegentibacter</taxon>
    </lineage>
</organism>
<evidence type="ECO:0000256" key="12">
    <source>
        <dbReference type="ARBA" id="ARBA00022840"/>
    </source>
</evidence>
<dbReference type="NCBIfam" id="TIGR02776">
    <property type="entry name" value="NHEJ_ligase_prk"/>
    <property type="match status" value="1"/>
</dbReference>
<evidence type="ECO:0000256" key="11">
    <source>
        <dbReference type="ARBA" id="ARBA00022839"/>
    </source>
</evidence>
<feature type="compositionally biased region" description="Basic and acidic residues" evidence="21">
    <location>
        <begin position="485"/>
        <end position="497"/>
    </location>
</feature>
<dbReference type="PROSITE" id="PS50160">
    <property type="entry name" value="DNA_LIGASE_A3"/>
    <property type="match status" value="1"/>
</dbReference>
<name>A0A1I4YYL0_9FLAO</name>
<keyword evidence="9" id="KW-0227">DNA damage</keyword>
<evidence type="ECO:0000256" key="7">
    <source>
        <dbReference type="ARBA" id="ARBA00022723"/>
    </source>
</evidence>
<evidence type="ECO:0000256" key="14">
    <source>
        <dbReference type="ARBA" id="ARBA00023125"/>
    </source>
</evidence>
<dbReference type="GO" id="GO:0004527">
    <property type="term" value="F:exonuclease activity"/>
    <property type="evidence" value="ECO:0007669"/>
    <property type="project" value="UniProtKB-KW"/>
</dbReference>
<dbReference type="OrthoDB" id="9802472at2"/>
<evidence type="ECO:0000256" key="9">
    <source>
        <dbReference type="ARBA" id="ARBA00022763"/>
    </source>
</evidence>
<evidence type="ECO:0000313" key="24">
    <source>
        <dbReference type="Proteomes" id="UP000199153"/>
    </source>
</evidence>
<dbReference type="STRING" id="287099.SAMN05660413_01021"/>
<evidence type="ECO:0000256" key="10">
    <source>
        <dbReference type="ARBA" id="ARBA00022801"/>
    </source>
</evidence>
<dbReference type="Proteomes" id="UP000199153">
    <property type="component" value="Unassembled WGS sequence"/>
</dbReference>
<keyword evidence="4" id="KW-0808">Transferase</keyword>
<evidence type="ECO:0000256" key="19">
    <source>
        <dbReference type="ARBA" id="ARBA00029943"/>
    </source>
</evidence>
<dbReference type="GO" id="GO:0005524">
    <property type="term" value="F:ATP binding"/>
    <property type="evidence" value="ECO:0007669"/>
    <property type="project" value="UniProtKB-KW"/>
</dbReference>
<dbReference type="InterPro" id="IPR014146">
    <property type="entry name" value="LigD_ligase_dom"/>
</dbReference>
<keyword evidence="6" id="KW-0540">Nuclease</keyword>
<dbReference type="EC" id="6.5.1.1" evidence="2"/>
<keyword evidence="18" id="KW-0511">Multifunctional enzyme</keyword>
<proteinExistence type="predicted"/>
<keyword evidence="14" id="KW-0238">DNA-binding</keyword>
<dbReference type="InterPro" id="IPR014143">
    <property type="entry name" value="NHEJ_ligase_prk"/>
</dbReference>
<evidence type="ECO:0000256" key="13">
    <source>
        <dbReference type="ARBA" id="ARBA00022932"/>
    </source>
</evidence>
<dbReference type="Gene3D" id="3.30.470.30">
    <property type="entry name" value="DNA ligase/mRNA capping enzyme"/>
    <property type="match status" value="1"/>
</dbReference>
<evidence type="ECO:0000256" key="17">
    <source>
        <dbReference type="ARBA" id="ARBA00023211"/>
    </source>
</evidence>
<keyword evidence="7" id="KW-0479">Metal-binding</keyword>
<dbReference type="CDD" id="cd07971">
    <property type="entry name" value="OBF_DNA_ligase_LigD"/>
    <property type="match status" value="1"/>
</dbReference>
<dbReference type="GO" id="GO:0046872">
    <property type="term" value="F:metal ion binding"/>
    <property type="evidence" value="ECO:0007669"/>
    <property type="project" value="UniProtKB-KW"/>
</dbReference>
<dbReference type="CDD" id="cd07906">
    <property type="entry name" value="Adenylation_DNA_ligase_LigD_LigC"/>
    <property type="match status" value="1"/>
</dbReference>
<keyword evidence="16" id="KW-0234">DNA repair</keyword>
<comment type="catalytic activity">
    <reaction evidence="20">
        <text>ATP + (deoxyribonucleotide)n-3'-hydroxyl + 5'-phospho-(deoxyribonucleotide)m = (deoxyribonucleotide)n+m + AMP + diphosphate.</text>
        <dbReference type="EC" id="6.5.1.1"/>
    </reaction>
</comment>
<evidence type="ECO:0000256" key="1">
    <source>
        <dbReference type="ARBA" id="ARBA00001936"/>
    </source>
</evidence>
<dbReference type="PANTHER" id="PTHR42705:SF3">
    <property type="entry name" value="ATP-DEPENDENT DNA LIGASE"/>
    <property type="match status" value="1"/>
</dbReference>
<dbReference type="GO" id="GO:0003887">
    <property type="term" value="F:DNA-directed DNA polymerase activity"/>
    <property type="evidence" value="ECO:0007669"/>
    <property type="project" value="UniProtKB-KW"/>
</dbReference>
<dbReference type="InterPro" id="IPR052171">
    <property type="entry name" value="NHEJ_LigD"/>
</dbReference>
<dbReference type="Gene3D" id="3.30.1490.70">
    <property type="match status" value="1"/>
</dbReference>
<comment type="cofactor">
    <cofactor evidence="1">
        <name>Mn(2+)</name>
        <dbReference type="ChEBI" id="CHEBI:29035"/>
    </cofactor>
</comment>
<keyword evidence="3" id="KW-0436">Ligase</keyword>
<feature type="region of interest" description="Disordered" evidence="21">
    <location>
        <begin position="1"/>
        <end position="25"/>
    </location>
</feature>
<dbReference type="AlphaFoldDB" id="A0A1I4YYL0"/>
<gene>
    <name evidence="23" type="ORF">SAMN05660413_01021</name>
</gene>
<dbReference type="Pfam" id="PF13298">
    <property type="entry name" value="LigD_N"/>
    <property type="match status" value="1"/>
</dbReference>
<reference evidence="23 24" key="1">
    <citation type="submission" date="2016-10" db="EMBL/GenBank/DDBJ databases">
        <authorList>
            <person name="de Groot N.N."/>
        </authorList>
    </citation>
    <scope>NUCLEOTIDE SEQUENCE [LARGE SCALE GENOMIC DNA]</scope>
    <source>
        <strain evidence="23 24">DSM 17794</strain>
    </source>
</reference>
<keyword evidence="10" id="KW-0378">Hydrolase</keyword>
<dbReference type="GO" id="GO:0006310">
    <property type="term" value="P:DNA recombination"/>
    <property type="evidence" value="ECO:0007669"/>
    <property type="project" value="UniProtKB-KW"/>
</dbReference>
<dbReference type="GO" id="GO:0003910">
    <property type="term" value="F:DNA ligase (ATP) activity"/>
    <property type="evidence" value="ECO:0007669"/>
    <property type="project" value="UniProtKB-EC"/>
</dbReference>
<dbReference type="InterPro" id="IPR014145">
    <property type="entry name" value="LigD_pol_dom"/>
</dbReference>
<sequence>MGLEDYKKKRNFKDTPEPGADYSDENRGRFVIQRHQASRLHYDLRLEMEGVLKSWAVPKGPSMNPKDKRLAIQTEDHPVKYLDFEGTIPKGNYGAGVMKIWDKGTFRAAEGTADNLLEQLEEGNLKVEFKGQKIRGEFALVHTSRGEKQNQWLLIKKKGDFSTDLDYDAEIFAKKEKPDSKKEPVKIKKIDPGDFLKPMLATVTKKIFNNPDWIYEIKWDGYRLVANIQDGEVNLYSRNGISFNKKFPGLRKELEQIPHDTILDGEVVILNEDGVPDFQALQNYDSKTKGELRYYVFDMLYLNDHSMLDLPLLERKSLLPEVLEDLEAVVYCDHIQGMGNAFYKKAIDAGLEGVIAKKADSTYSPGYRSESWLKIKAVQTREAIICGYTDSEESVFGSLILGTFKDGELIYIGNCGTGFSNEEQKDLLKKFKKHETKESPFPKKINLRGRKPIWMQPKLICEVKYSEMTKNGLLRHSVFKGLREDKEPEEITREKQTKAPKGKGKSSKSGASLEVGGISVDFTNLEKVYWPDSGFRKYDLIDYYIKVAHYMLRYLKDRPQNLHRHPNGITKKGFYQKDTEGQMPDWIERVSIYSESTEKEIEYMLCQNEASLLYMANLGCIEINPWNSRKDDLDHPDYTVIDLDPSDKNTFEEVIEVAQAAKEVLDLAKIDGYCKTSGSSGLHIYIPLAAKYTYDEARDFTKLLCYFIQERLPELTSMERAVKSRKGKIYLDYLQNSRGQTLAAPYCVRPKPGAPVSAPLEWEEVKSGLKIKDFTIETIPDRLKEKKDFFKKVLGKGISIEKAIKRLENS</sequence>
<evidence type="ECO:0000256" key="8">
    <source>
        <dbReference type="ARBA" id="ARBA00022741"/>
    </source>
</evidence>
<feature type="compositionally biased region" description="Basic and acidic residues" evidence="21">
    <location>
        <begin position="1"/>
        <end position="16"/>
    </location>
</feature>
<evidence type="ECO:0000256" key="21">
    <source>
        <dbReference type="SAM" id="MobiDB-lite"/>
    </source>
</evidence>
<dbReference type="NCBIfam" id="TIGR02778">
    <property type="entry name" value="ligD_pol"/>
    <property type="match status" value="1"/>
</dbReference>
<evidence type="ECO:0000256" key="4">
    <source>
        <dbReference type="ARBA" id="ARBA00022679"/>
    </source>
</evidence>
<evidence type="ECO:0000313" key="23">
    <source>
        <dbReference type="EMBL" id="SFN42789.1"/>
    </source>
</evidence>
<dbReference type="Gene3D" id="2.40.50.140">
    <property type="entry name" value="Nucleic acid-binding proteins"/>
    <property type="match status" value="1"/>
</dbReference>
<dbReference type="InterPro" id="IPR014144">
    <property type="entry name" value="LigD_PE_domain"/>
</dbReference>
<evidence type="ECO:0000256" key="15">
    <source>
        <dbReference type="ARBA" id="ARBA00023172"/>
    </source>
</evidence>
<protein>
    <recommendedName>
        <fullName evidence="2">DNA ligase (ATP)</fullName>
        <ecNumber evidence="2">6.5.1.1</ecNumber>
    </recommendedName>
    <alternativeName>
        <fullName evidence="19">NHEJ DNA polymerase</fullName>
    </alternativeName>
</protein>
<dbReference type="Pfam" id="PF04679">
    <property type="entry name" value="DNA_ligase_A_C"/>
    <property type="match status" value="1"/>
</dbReference>
<dbReference type="GO" id="GO:0006281">
    <property type="term" value="P:DNA repair"/>
    <property type="evidence" value="ECO:0007669"/>
    <property type="project" value="UniProtKB-KW"/>
</dbReference>
<keyword evidence="8" id="KW-0547">Nucleotide-binding</keyword>
<dbReference type="NCBIfam" id="TIGR02777">
    <property type="entry name" value="LigD_PE_dom"/>
    <property type="match status" value="1"/>
</dbReference>
<keyword evidence="12" id="KW-0067">ATP-binding</keyword>
<keyword evidence="11" id="KW-0269">Exonuclease</keyword>
<dbReference type="SUPFAM" id="SSF50249">
    <property type="entry name" value="Nucleic acid-binding proteins"/>
    <property type="match status" value="1"/>
</dbReference>
<dbReference type="Pfam" id="PF21686">
    <property type="entry name" value="LigD_Prim-Pol"/>
    <property type="match status" value="1"/>
</dbReference>
<dbReference type="NCBIfam" id="TIGR02779">
    <property type="entry name" value="NHEJ_ligase_lig"/>
    <property type="match status" value="1"/>
</dbReference>
<dbReference type="PANTHER" id="PTHR42705">
    <property type="entry name" value="BIFUNCTIONAL NON-HOMOLOGOUS END JOINING PROTEIN LIGD"/>
    <property type="match status" value="1"/>
</dbReference>
<dbReference type="Pfam" id="PF01068">
    <property type="entry name" value="DNA_ligase_A_M"/>
    <property type="match status" value="1"/>
</dbReference>
<dbReference type="RefSeq" id="WP_093406711.1">
    <property type="nucleotide sequence ID" value="NZ_FOVL01000004.1"/>
</dbReference>
<dbReference type="EMBL" id="FOVL01000004">
    <property type="protein sequence ID" value="SFN42789.1"/>
    <property type="molecule type" value="Genomic_DNA"/>
</dbReference>
<keyword evidence="17" id="KW-0464">Manganese</keyword>
<dbReference type="CDD" id="cd04865">
    <property type="entry name" value="LigD_Pol_like_2"/>
    <property type="match status" value="1"/>
</dbReference>
<keyword evidence="13" id="KW-0239">DNA-directed DNA polymerase</keyword>
<dbReference type="Gene3D" id="3.90.920.10">
    <property type="entry name" value="DNA primase, PRIM domain"/>
    <property type="match status" value="1"/>
</dbReference>
<keyword evidence="24" id="KW-1185">Reference proteome</keyword>
<evidence type="ECO:0000256" key="3">
    <source>
        <dbReference type="ARBA" id="ARBA00022598"/>
    </source>
</evidence>
<evidence type="ECO:0000256" key="16">
    <source>
        <dbReference type="ARBA" id="ARBA00023204"/>
    </source>
</evidence>
<evidence type="ECO:0000256" key="20">
    <source>
        <dbReference type="ARBA" id="ARBA00034003"/>
    </source>
</evidence>
<dbReference type="GO" id="GO:0003677">
    <property type="term" value="F:DNA binding"/>
    <property type="evidence" value="ECO:0007669"/>
    <property type="project" value="UniProtKB-KW"/>
</dbReference>
<feature type="region of interest" description="Disordered" evidence="21">
    <location>
        <begin position="485"/>
        <end position="511"/>
    </location>
</feature>
<dbReference type="InterPro" id="IPR012310">
    <property type="entry name" value="DNA_ligase_ATP-dep_cent"/>
</dbReference>
<keyword evidence="15" id="KW-0233">DNA recombination</keyword>
<feature type="domain" description="ATP-dependent DNA ligase family profile" evidence="22">
    <location>
        <begin position="285"/>
        <end position="408"/>
    </location>
</feature>
<evidence type="ECO:0000256" key="18">
    <source>
        <dbReference type="ARBA" id="ARBA00023268"/>
    </source>
</evidence>
<keyword evidence="5" id="KW-0548">Nucleotidyltransferase</keyword>